<proteinExistence type="predicted"/>
<gene>
    <name evidence="1" type="primary">Acey_s0521.g2861</name>
    <name evidence="1" type="ORF">Y032_0521g2861</name>
</gene>
<dbReference type="EMBL" id="JARK01000121">
    <property type="protein sequence ID" value="EYC42690.1"/>
    <property type="molecule type" value="Genomic_DNA"/>
</dbReference>
<keyword evidence="2" id="KW-1185">Reference proteome</keyword>
<organism evidence="1 2">
    <name type="scientific">Ancylostoma ceylanicum</name>
    <dbReference type="NCBI Taxonomy" id="53326"/>
    <lineage>
        <taxon>Eukaryota</taxon>
        <taxon>Metazoa</taxon>
        <taxon>Ecdysozoa</taxon>
        <taxon>Nematoda</taxon>
        <taxon>Chromadorea</taxon>
        <taxon>Rhabditida</taxon>
        <taxon>Rhabditina</taxon>
        <taxon>Rhabditomorpha</taxon>
        <taxon>Strongyloidea</taxon>
        <taxon>Ancylostomatidae</taxon>
        <taxon>Ancylostomatinae</taxon>
        <taxon>Ancylostoma</taxon>
    </lineage>
</organism>
<comment type="caution">
    <text evidence="1">The sequence shown here is derived from an EMBL/GenBank/DDBJ whole genome shotgun (WGS) entry which is preliminary data.</text>
</comment>
<evidence type="ECO:0000313" key="1">
    <source>
        <dbReference type="EMBL" id="EYC42690.1"/>
    </source>
</evidence>
<name>A0A016WSR4_9BILA</name>
<dbReference type="AlphaFoldDB" id="A0A016WSR4"/>
<sequence>MSSLKGSTHGNLHFRVESFSVESDARQSQWQLELRKKRPIRGDTAVDTKPSVAILVSATPVNTVDLACYEWSSPMYHVVYGI</sequence>
<reference evidence="2" key="1">
    <citation type="journal article" date="2015" name="Nat. Genet.">
        <title>The genome and transcriptome of the zoonotic hookworm Ancylostoma ceylanicum identify infection-specific gene families.</title>
        <authorList>
            <person name="Schwarz E.M."/>
            <person name="Hu Y."/>
            <person name="Antoshechkin I."/>
            <person name="Miller M.M."/>
            <person name="Sternberg P.W."/>
            <person name="Aroian R.V."/>
        </authorList>
    </citation>
    <scope>NUCLEOTIDE SEQUENCE</scope>
    <source>
        <strain evidence="2">HY135</strain>
    </source>
</reference>
<evidence type="ECO:0000313" key="2">
    <source>
        <dbReference type="Proteomes" id="UP000024635"/>
    </source>
</evidence>
<protein>
    <submittedName>
        <fullName evidence="1">Uncharacterized protein</fullName>
    </submittedName>
</protein>
<accession>A0A016WSR4</accession>
<dbReference type="Proteomes" id="UP000024635">
    <property type="component" value="Unassembled WGS sequence"/>
</dbReference>